<dbReference type="AlphaFoldDB" id="A0A330LLJ2"/>
<evidence type="ECO:0000256" key="2">
    <source>
        <dbReference type="ARBA" id="ARBA00022842"/>
    </source>
</evidence>
<dbReference type="GO" id="GO:0009234">
    <property type="term" value="P:menaquinone biosynthetic process"/>
    <property type="evidence" value="ECO:0007669"/>
    <property type="project" value="UniProtKB-UniRule"/>
</dbReference>
<dbReference type="SFLD" id="SFLDF00009">
    <property type="entry name" value="o-succinylbenzoate_synthase"/>
    <property type="match status" value="1"/>
</dbReference>
<dbReference type="NCBIfam" id="NF003473">
    <property type="entry name" value="PRK05105.1"/>
    <property type="match status" value="1"/>
</dbReference>
<dbReference type="Pfam" id="PF13378">
    <property type="entry name" value="MR_MLE_C"/>
    <property type="match status" value="1"/>
</dbReference>
<dbReference type="SFLD" id="SFLDS00001">
    <property type="entry name" value="Enolase"/>
    <property type="match status" value="1"/>
</dbReference>
<dbReference type="PANTHER" id="PTHR48073">
    <property type="entry name" value="O-SUCCINYLBENZOATE SYNTHASE-RELATED"/>
    <property type="match status" value="1"/>
</dbReference>
<dbReference type="NCBIfam" id="TIGR01927">
    <property type="entry name" value="menC_gam_Gplu"/>
    <property type="match status" value="1"/>
</dbReference>
<dbReference type="GO" id="GO:0043748">
    <property type="term" value="F:O-succinylbenzoate synthase activity"/>
    <property type="evidence" value="ECO:0007669"/>
    <property type="project" value="UniProtKB-EC"/>
</dbReference>
<feature type="domain" description="Mandelate racemase/muconate lactonizing enzyme C-terminal" evidence="5">
    <location>
        <begin position="135"/>
        <end position="238"/>
    </location>
</feature>
<keyword evidence="2" id="KW-0460">Magnesium</keyword>
<reference evidence="7" key="1">
    <citation type="submission" date="2018-05" db="EMBL/GenBank/DDBJ databases">
        <authorList>
            <person name="Cea G.-C."/>
            <person name="William W."/>
        </authorList>
    </citation>
    <scope>NUCLEOTIDE SEQUENCE [LARGE SCALE GENOMIC DNA]</scope>
    <source>
        <strain evidence="7">DB21MT 5</strain>
    </source>
</reference>
<dbReference type="InterPro" id="IPR029065">
    <property type="entry name" value="Enolase_C-like"/>
</dbReference>
<dbReference type="SUPFAM" id="SSF54826">
    <property type="entry name" value="Enolase N-terminal domain-like"/>
    <property type="match status" value="1"/>
</dbReference>
<protein>
    <recommendedName>
        <fullName evidence="4">o-succinylbenzoate synthase</fullName>
        <ecNumber evidence="4">4.2.1.113</ecNumber>
    </recommendedName>
</protein>
<name>A0A330LLJ2_9GAMM</name>
<dbReference type="InterPro" id="IPR013342">
    <property type="entry name" value="Mandelate_racemase_C"/>
</dbReference>
<evidence type="ECO:0000256" key="1">
    <source>
        <dbReference type="ARBA" id="ARBA00022723"/>
    </source>
</evidence>
<dbReference type="InterPro" id="IPR036849">
    <property type="entry name" value="Enolase-like_C_sf"/>
</dbReference>
<proteinExistence type="predicted"/>
<evidence type="ECO:0000256" key="4">
    <source>
        <dbReference type="NCBIfam" id="TIGR01927"/>
    </source>
</evidence>
<dbReference type="GO" id="GO:0046872">
    <property type="term" value="F:metal ion binding"/>
    <property type="evidence" value="ECO:0007669"/>
    <property type="project" value="UniProtKB-KW"/>
</dbReference>
<evidence type="ECO:0000313" key="7">
    <source>
        <dbReference type="Proteomes" id="UP000250163"/>
    </source>
</evidence>
<dbReference type="EC" id="4.2.1.113" evidence="4"/>
<evidence type="ECO:0000256" key="3">
    <source>
        <dbReference type="ARBA" id="ARBA00023239"/>
    </source>
</evidence>
<keyword evidence="7" id="KW-1185">Reference proteome</keyword>
<dbReference type="KEGG" id="mya:MORIYA_1406"/>
<dbReference type="Gene3D" id="3.30.390.10">
    <property type="entry name" value="Enolase-like, N-terminal domain"/>
    <property type="match status" value="1"/>
</dbReference>
<dbReference type="CDD" id="cd03320">
    <property type="entry name" value="OSBS"/>
    <property type="match status" value="1"/>
</dbReference>
<gene>
    <name evidence="6" type="primary">menC</name>
    <name evidence="6" type="ORF">MORIYA_1406</name>
</gene>
<dbReference type="SMART" id="SM00922">
    <property type="entry name" value="MR_MLE"/>
    <property type="match status" value="1"/>
</dbReference>
<keyword evidence="3 6" id="KW-0456">Lyase</keyword>
<evidence type="ECO:0000259" key="5">
    <source>
        <dbReference type="SMART" id="SM00922"/>
    </source>
</evidence>
<dbReference type="SUPFAM" id="SSF51604">
    <property type="entry name" value="Enolase C-terminal domain-like"/>
    <property type="match status" value="1"/>
</dbReference>
<accession>A0A330LLJ2</accession>
<dbReference type="InterPro" id="IPR041338">
    <property type="entry name" value="OSBS_N"/>
</dbReference>
<dbReference type="InterPro" id="IPR029017">
    <property type="entry name" value="Enolase-like_N"/>
</dbReference>
<sequence length="366" mass="40295">MPRKVKLYHYQLSLDCAMILRDQSLTVREGWIVELQESAQLQGNTEQPNRSQPYKLGRGEIAPLPGFSQETATQAKHQLESVINSWLAHGVVDLSTCCPSVAFGFSMALLELENGLAQTIHCSNNHHHANSALLLAADYRLIKAKHAQLVTSTLCKLKIATQPSVAAARHDGDIARYLLQTYSHLRLRLDANRRWSLAAALAFANQLPAEYRQRIDFIEEPCHTPSDCLQFSRLTGIAIAWDESLREIDKNGQEQGALPLISSSNSGVNGIVVKAIVIKPMLTGTVAYCAKLIELAHQQGLTAVISSSLESSFGLTQLARLAQLLTPDTTPGLDTVNVFKQQLVEPWPNCTLPLTPLSRLSVTNYQ</sequence>
<organism evidence="6 7">
    <name type="scientific">Moritella yayanosii</name>
    <dbReference type="NCBI Taxonomy" id="69539"/>
    <lineage>
        <taxon>Bacteria</taxon>
        <taxon>Pseudomonadati</taxon>
        <taxon>Pseudomonadota</taxon>
        <taxon>Gammaproteobacteria</taxon>
        <taxon>Alteromonadales</taxon>
        <taxon>Moritellaceae</taxon>
        <taxon>Moritella</taxon>
    </lineage>
</organism>
<dbReference type="RefSeq" id="WP_112713716.1">
    <property type="nucleotide sequence ID" value="NZ_LS483250.1"/>
</dbReference>
<keyword evidence="1" id="KW-0479">Metal-binding</keyword>
<dbReference type="Proteomes" id="UP000250163">
    <property type="component" value="Chromosome MORIYA"/>
</dbReference>
<dbReference type="Gene3D" id="3.20.20.120">
    <property type="entry name" value="Enolase-like C-terminal domain"/>
    <property type="match status" value="1"/>
</dbReference>
<dbReference type="OrthoDB" id="3725747at2"/>
<evidence type="ECO:0000313" key="6">
    <source>
        <dbReference type="EMBL" id="SQD77884.1"/>
    </source>
</evidence>
<dbReference type="EMBL" id="LS483250">
    <property type="protein sequence ID" value="SQD77884.1"/>
    <property type="molecule type" value="Genomic_DNA"/>
</dbReference>
<dbReference type="Pfam" id="PF21508">
    <property type="entry name" value="MenC_N"/>
    <property type="match status" value="2"/>
</dbReference>
<dbReference type="PANTHER" id="PTHR48073:SF2">
    <property type="entry name" value="O-SUCCINYLBENZOATE SYNTHASE"/>
    <property type="match status" value="1"/>
</dbReference>
<dbReference type="SFLD" id="SFLDG00180">
    <property type="entry name" value="muconate_cycloisomerase"/>
    <property type="match status" value="1"/>
</dbReference>